<evidence type="ECO:0008006" key="5">
    <source>
        <dbReference type="Google" id="ProtNLM"/>
    </source>
</evidence>
<dbReference type="SUPFAM" id="SSF56672">
    <property type="entry name" value="DNA/RNA polymerases"/>
    <property type="match status" value="1"/>
</dbReference>
<dbReference type="PANTHER" id="PTHR21301">
    <property type="entry name" value="REVERSE TRANSCRIPTASE"/>
    <property type="match status" value="1"/>
</dbReference>
<evidence type="ECO:0000259" key="1">
    <source>
        <dbReference type="PROSITE" id="PS50164"/>
    </source>
</evidence>
<evidence type="ECO:0000259" key="2">
    <source>
        <dbReference type="PROSITE" id="PS50878"/>
    </source>
</evidence>
<dbReference type="Pfam" id="PF00078">
    <property type="entry name" value="RVT_1"/>
    <property type="match status" value="1"/>
</dbReference>
<evidence type="ECO:0000313" key="4">
    <source>
        <dbReference type="Proteomes" id="UP000024635"/>
    </source>
</evidence>
<dbReference type="PROSITE" id="PS50164">
    <property type="entry name" value="GIY_YIG"/>
    <property type="match status" value="1"/>
</dbReference>
<dbReference type="PROSITE" id="PS50878">
    <property type="entry name" value="RT_POL"/>
    <property type="match status" value="1"/>
</dbReference>
<dbReference type="Proteomes" id="UP000024635">
    <property type="component" value="Unassembled WGS sequence"/>
</dbReference>
<comment type="caution">
    <text evidence="3">The sequence shown here is derived from an EMBL/GenBank/DDBJ whole genome shotgun (WGS) entry which is preliminary data.</text>
</comment>
<proteinExistence type="predicted"/>
<dbReference type="STRING" id="53326.A0A016WQ66"/>
<dbReference type="InterPro" id="IPR043502">
    <property type="entry name" value="DNA/RNA_pol_sf"/>
</dbReference>
<dbReference type="PANTHER" id="PTHR21301:SF10">
    <property type="entry name" value="REVERSE TRANSCRIPTASE DOMAIN-CONTAINING PROTEIN"/>
    <property type="match status" value="1"/>
</dbReference>
<dbReference type="OrthoDB" id="5849335at2759"/>
<dbReference type="EMBL" id="JARK01000180">
    <property type="protein sequence ID" value="EYC41153.1"/>
    <property type="molecule type" value="Genomic_DNA"/>
</dbReference>
<accession>A0A016WQ66</accession>
<name>A0A016WQ66_9BILA</name>
<dbReference type="InterPro" id="IPR000305">
    <property type="entry name" value="GIY-YIG_endonuc"/>
</dbReference>
<protein>
    <recommendedName>
        <fullName evidence="5">Reverse transcriptase domain-containing protein</fullName>
    </recommendedName>
</protein>
<gene>
    <name evidence="3" type="primary">Acey_s0580.g254</name>
    <name evidence="3" type="ORF">Y032_0580g254</name>
</gene>
<evidence type="ECO:0000313" key="3">
    <source>
        <dbReference type="EMBL" id="EYC41153.1"/>
    </source>
</evidence>
<dbReference type="AlphaFoldDB" id="A0A016WQ66"/>
<sequence>MPVCPVLYLLIKTHKLSADDLVSTDPSVYKVRPIISGVGGPSDRISWFLNLILVQLLQFVPAHLKNTTMFLDHLRNSQFDNSCVMESFDVNALYTNVSNDSAMQAVLELLTEHHKNINLHGFSISQVMELLDECLNCTSFRWSGEYFAQTRGLAMGQRLAPVLAIAFMAKIETPILESRPLLYCRYIDDCFIVCSTQTEMDRLFELMNKQSEHIKLTRENPEQNWLPFLNVQVHISGGTFRTKWYRKPSNKNIIVHSLSAHPTHTKRHIVGNMFRTAARVCSGNEEKGESLDLARTIAISNGYPPRERRGWQRCTQMRKRNANTDNKVQFCMPFISDEVSRATRLCLRRANLESLVTLVELPPSNLKRQLIRNRIYDRLCTTSDCVVCPFGREGDCMRSCVIYVIKCRECGDEYVGETARPLCVRVKEHLEGKSSSRLSTPLGRHRAQAHNGVDFEVQVTILAGESEISARKTLEAFWIHSKNPKMNRREECPTITSELLPYLAACNI</sequence>
<reference evidence="4" key="1">
    <citation type="journal article" date="2015" name="Nat. Genet.">
        <title>The genome and transcriptome of the zoonotic hookworm Ancylostoma ceylanicum identify infection-specific gene families.</title>
        <authorList>
            <person name="Schwarz E.M."/>
            <person name="Hu Y."/>
            <person name="Antoshechkin I."/>
            <person name="Miller M.M."/>
            <person name="Sternberg P.W."/>
            <person name="Aroian R.V."/>
        </authorList>
    </citation>
    <scope>NUCLEOTIDE SEQUENCE</scope>
    <source>
        <strain evidence="4">HY135</strain>
    </source>
</reference>
<dbReference type="Pfam" id="PF26215">
    <property type="entry name" value="HTH_animal"/>
    <property type="match status" value="1"/>
</dbReference>
<dbReference type="InterPro" id="IPR000477">
    <property type="entry name" value="RT_dom"/>
</dbReference>
<dbReference type="InterPro" id="IPR035901">
    <property type="entry name" value="GIY-YIG_endonuc_sf"/>
</dbReference>
<feature type="domain" description="GIY-YIG" evidence="1">
    <location>
        <begin position="398"/>
        <end position="488"/>
    </location>
</feature>
<dbReference type="InterPro" id="IPR058912">
    <property type="entry name" value="HTH_animal"/>
</dbReference>
<organism evidence="3 4">
    <name type="scientific">Ancylostoma ceylanicum</name>
    <dbReference type="NCBI Taxonomy" id="53326"/>
    <lineage>
        <taxon>Eukaryota</taxon>
        <taxon>Metazoa</taxon>
        <taxon>Ecdysozoa</taxon>
        <taxon>Nematoda</taxon>
        <taxon>Chromadorea</taxon>
        <taxon>Rhabditida</taxon>
        <taxon>Rhabditina</taxon>
        <taxon>Rhabditomorpha</taxon>
        <taxon>Strongyloidea</taxon>
        <taxon>Ancylostomatidae</taxon>
        <taxon>Ancylostomatinae</taxon>
        <taxon>Ancylostoma</taxon>
    </lineage>
</organism>
<feature type="domain" description="Reverse transcriptase" evidence="2">
    <location>
        <begin position="1"/>
        <end position="240"/>
    </location>
</feature>
<dbReference type="SUPFAM" id="SSF82771">
    <property type="entry name" value="GIY-YIG endonuclease"/>
    <property type="match status" value="1"/>
</dbReference>
<keyword evidence="4" id="KW-1185">Reference proteome</keyword>